<dbReference type="InterPro" id="IPR006224">
    <property type="entry name" value="PsdUridine_synth_RluA-like_CS"/>
</dbReference>
<dbReference type="InterPro" id="IPR006225">
    <property type="entry name" value="PsdUridine_synth_RluC/D"/>
</dbReference>
<name>A0ABT9VPK4_9BACI</name>
<evidence type="ECO:0000259" key="4">
    <source>
        <dbReference type="Pfam" id="PF00849"/>
    </source>
</evidence>
<accession>A0ABT9VPK4</accession>
<evidence type="ECO:0000256" key="2">
    <source>
        <dbReference type="ARBA" id="ARBA00010876"/>
    </source>
</evidence>
<dbReference type="PANTHER" id="PTHR21600:SF71">
    <property type="entry name" value="PSEUDOURIDINE SYNTHASE"/>
    <property type="match status" value="1"/>
</dbReference>
<dbReference type="EMBL" id="JAUSTR010000008">
    <property type="protein sequence ID" value="MDQ0162909.1"/>
    <property type="molecule type" value="Genomic_DNA"/>
</dbReference>
<dbReference type="InterPro" id="IPR020103">
    <property type="entry name" value="PsdUridine_synth_cat_dom_sf"/>
</dbReference>
<dbReference type="EC" id="5.4.99.-" evidence="3"/>
<proteinExistence type="inferred from homology"/>
<dbReference type="PROSITE" id="PS01129">
    <property type="entry name" value="PSI_RLU"/>
    <property type="match status" value="1"/>
</dbReference>
<dbReference type="CDD" id="cd02869">
    <property type="entry name" value="PseudoU_synth_RluA_like"/>
    <property type="match status" value="1"/>
</dbReference>
<dbReference type="InterPro" id="IPR050188">
    <property type="entry name" value="RluA_PseudoU_synthase"/>
</dbReference>
<gene>
    <name evidence="5" type="ORF">J2S06_001986</name>
</gene>
<dbReference type="PANTHER" id="PTHR21600">
    <property type="entry name" value="MITOCHONDRIAL RNA PSEUDOURIDINE SYNTHASE"/>
    <property type="match status" value="1"/>
</dbReference>
<keyword evidence="3 5" id="KW-0413">Isomerase</keyword>
<evidence type="ECO:0000256" key="3">
    <source>
        <dbReference type="RuleBase" id="RU362028"/>
    </source>
</evidence>
<comment type="similarity">
    <text evidence="2 3">Belongs to the pseudouridine synthase RluA family.</text>
</comment>
<dbReference type="Proteomes" id="UP001225646">
    <property type="component" value="Unassembled WGS sequence"/>
</dbReference>
<comment type="caution">
    <text evidence="5">The sequence shown here is derived from an EMBL/GenBank/DDBJ whole genome shotgun (WGS) entry which is preliminary data.</text>
</comment>
<dbReference type="GO" id="GO:0160140">
    <property type="term" value="F:23S rRNA pseudouridine(1911/1915/1917) synthase activity"/>
    <property type="evidence" value="ECO:0007669"/>
    <property type="project" value="UniProtKB-EC"/>
</dbReference>
<dbReference type="InterPro" id="IPR006145">
    <property type="entry name" value="PsdUridine_synth_RsuA/RluA"/>
</dbReference>
<feature type="domain" description="Pseudouridine synthase RsuA/RluA-like" evidence="4">
    <location>
        <begin position="91"/>
        <end position="243"/>
    </location>
</feature>
<dbReference type="Pfam" id="PF00849">
    <property type="entry name" value="PseudoU_synth_2"/>
    <property type="match status" value="1"/>
</dbReference>
<comment type="function">
    <text evidence="3">Responsible for synthesis of pseudouridine from uracil.</text>
</comment>
<evidence type="ECO:0000256" key="1">
    <source>
        <dbReference type="ARBA" id="ARBA00000073"/>
    </source>
</evidence>
<dbReference type="SUPFAM" id="SSF55120">
    <property type="entry name" value="Pseudouridine synthase"/>
    <property type="match status" value="1"/>
</dbReference>
<dbReference type="NCBIfam" id="TIGR00005">
    <property type="entry name" value="rluA_subfam"/>
    <property type="match status" value="1"/>
</dbReference>
<sequence length="300" mass="34535">MKRKGEWFEWMIPKEWEGIPLQELIKTKIKAPKGLVHQWRQHNGVKVNRKKPYWVLPLYTNDRLSIHLFPKEDYGVIPVYRKVDVLYEDDHIIILNKPAGVNTHPNKENETNTLANALAFYYQVNGISTKTRHVHRLDQDTTGAVVFAKHSLAHAILDQELKERSLKRTYVAIVHGKLTRKSGVIKAAIGKDRHHPNKRRVSKNGKYAVTHYEVLKYSPKLNVSAVRLTLDTGRTHQIRVHLSYIGHPIIGDKLYGGQPLLISRQALHANRVTLKHPITNQIIDVTAPFPKDMKKVLDKI</sequence>
<keyword evidence="6" id="KW-1185">Reference proteome</keyword>
<evidence type="ECO:0000313" key="5">
    <source>
        <dbReference type="EMBL" id="MDQ0162909.1"/>
    </source>
</evidence>
<evidence type="ECO:0000313" key="6">
    <source>
        <dbReference type="Proteomes" id="UP001225646"/>
    </source>
</evidence>
<organism evidence="5 6">
    <name type="scientific">Aeribacillus alveayuensis</name>
    <dbReference type="NCBI Taxonomy" id="279215"/>
    <lineage>
        <taxon>Bacteria</taxon>
        <taxon>Bacillati</taxon>
        <taxon>Bacillota</taxon>
        <taxon>Bacilli</taxon>
        <taxon>Bacillales</taxon>
        <taxon>Bacillaceae</taxon>
        <taxon>Aeribacillus</taxon>
    </lineage>
</organism>
<protein>
    <recommendedName>
        <fullName evidence="3">Pseudouridine synthase</fullName>
        <ecNumber evidence="3">5.4.99.-</ecNumber>
    </recommendedName>
</protein>
<reference evidence="5 6" key="1">
    <citation type="submission" date="2023-07" db="EMBL/GenBank/DDBJ databases">
        <title>Genomic Encyclopedia of Type Strains, Phase IV (KMG-IV): sequencing the most valuable type-strain genomes for metagenomic binning, comparative biology and taxonomic classification.</title>
        <authorList>
            <person name="Goeker M."/>
        </authorList>
    </citation>
    <scope>NUCLEOTIDE SEQUENCE [LARGE SCALE GENOMIC DNA]</scope>
    <source>
        <strain evidence="5 6">DSM 19092</strain>
    </source>
</reference>
<comment type="catalytic activity">
    <reaction evidence="1 3">
        <text>a uridine in RNA = a pseudouridine in RNA</text>
        <dbReference type="Rhea" id="RHEA:48348"/>
        <dbReference type="Rhea" id="RHEA-COMP:12068"/>
        <dbReference type="Rhea" id="RHEA-COMP:12069"/>
        <dbReference type="ChEBI" id="CHEBI:65314"/>
        <dbReference type="ChEBI" id="CHEBI:65315"/>
    </reaction>
</comment>
<dbReference type="Gene3D" id="3.30.2350.10">
    <property type="entry name" value="Pseudouridine synthase"/>
    <property type="match status" value="1"/>
</dbReference>